<dbReference type="CDD" id="cd01085">
    <property type="entry name" value="APP"/>
    <property type="match status" value="1"/>
</dbReference>
<dbReference type="PANTHER" id="PTHR43763:SF6">
    <property type="entry name" value="XAA-PRO AMINOPEPTIDASE 1"/>
    <property type="match status" value="1"/>
</dbReference>
<keyword evidence="7" id="KW-0645">Protease</keyword>
<dbReference type="GO" id="GO:0046872">
    <property type="term" value="F:metal ion binding"/>
    <property type="evidence" value="ECO:0007669"/>
    <property type="project" value="UniProtKB-KW"/>
</dbReference>
<evidence type="ECO:0000256" key="1">
    <source>
        <dbReference type="ARBA" id="ARBA00008766"/>
    </source>
</evidence>
<dbReference type="EMBL" id="CACRTG010000008">
    <property type="protein sequence ID" value="VYS96209.1"/>
    <property type="molecule type" value="Genomic_DNA"/>
</dbReference>
<dbReference type="FunFam" id="3.40.350.10:FF:000003">
    <property type="entry name" value="Xaa-pro aminopeptidase P"/>
    <property type="match status" value="1"/>
</dbReference>
<feature type="domain" description="Creatinase N-terminal" evidence="5">
    <location>
        <begin position="6"/>
        <end position="130"/>
    </location>
</feature>
<evidence type="ECO:0000259" key="4">
    <source>
        <dbReference type="Pfam" id="PF00557"/>
    </source>
</evidence>
<protein>
    <submittedName>
        <fullName evidence="7">Aminopeptidase</fullName>
        <ecNumber evidence="7">3.4.11.-</ecNumber>
    </submittedName>
</protein>
<keyword evidence="7" id="KW-0031">Aminopeptidase</keyword>
<dbReference type="Gene3D" id="3.40.350.10">
    <property type="entry name" value="Creatinase/prolidase N-terminal domain"/>
    <property type="match status" value="2"/>
</dbReference>
<organism evidence="7">
    <name type="scientific">[Clostridium] nexile</name>
    <dbReference type="NCBI Taxonomy" id="29361"/>
    <lineage>
        <taxon>Bacteria</taxon>
        <taxon>Bacillati</taxon>
        <taxon>Bacillota</taxon>
        <taxon>Clostridia</taxon>
        <taxon>Lachnospirales</taxon>
        <taxon>Lachnospiraceae</taxon>
        <taxon>Tyzzerella</taxon>
    </lineage>
</organism>
<dbReference type="Pfam" id="PF16188">
    <property type="entry name" value="Peptidase_M24_C"/>
    <property type="match status" value="1"/>
</dbReference>
<dbReference type="SUPFAM" id="SSF55920">
    <property type="entry name" value="Creatinase/aminopeptidase"/>
    <property type="match status" value="1"/>
</dbReference>
<evidence type="ECO:0000313" key="7">
    <source>
        <dbReference type="EMBL" id="VYS96209.1"/>
    </source>
</evidence>
<dbReference type="InterPro" id="IPR036005">
    <property type="entry name" value="Creatinase/aminopeptidase-like"/>
</dbReference>
<evidence type="ECO:0000256" key="3">
    <source>
        <dbReference type="ARBA" id="ARBA00022801"/>
    </source>
</evidence>
<dbReference type="EC" id="3.4.11.-" evidence="7"/>
<dbReference type="InterPro" id="IPR000587">
    <property type="entry name" value="Creatinase_N"/>
</dbReference>
<dbReference type="Pfam" id="PF16189">
    <property type="entry name" value="Creatinase_N_2"/>
    <property type="match status" value="1"/>
</dbReference>
<gene>
    <name evidence="7" type="ORF">CNLFYP112_01463</name>
</gene>
<evidence type="ECO:0000259" key="6">
    <source>
        <dbReference type="Pfam" id="PF16188"/>
    </source>
</evidence>
<name>A0A6N2ST65_9FIRM</name>
<evidence type="ECO:0000256" key="2">
    <source>
        <dbReference type="ARBA" id="ARBA00022723"/>
    </source>
</evidence>
<dbReference type="InterPro" id="IPR033740">
    <property type="entry name" value="Pept_M24B"/>
</dbReference>
<sequence>MNVSDRIAKLRSFMEEKHIDAYVVPSADNHQSEYVGEHFKSREFITGFTGSAGTAVITKDAAGLWTDGRYFIQAEAQLAGSGVTLYRMGNAGVPTVSEYLDSVLPENGTLGFDGRVIAMQEGKDFAEQFSYKNIRIEYSYDLVDAVWEERPSLAAEPVFLLDEKFSGEATTSKLSRLRDAMKENGADVHVLTTLDDIAWLLNIRGNDVMYSPLVLSYAVITMNEVHLFIDESRLDEHVKSELKKDNVVFHPYNDIYTFVKDFDSNNTVLIDPARINYALYNNIPDSTKKVEKTNPTILYKAMKNDVEIENIKKAHVKDGVAYTKFMYWLKTSLGKEKMTEMSASDKLENLRAQQEGFLWPSFEPICAFKANAAMCHYTSSAETDCELTAGNLFLTDTGGNYYEGSTDITRTVALGEINDELKLHFTTVLRSMMNLSRAKFLYGCCGYNLDVLARQPMWELGLDYNHGTGHGVGYLLNIHEGPTGFRWRIRGHEAHPLEAGMVITDEPGIYIEGSHGIRTENELVVRKGEETEYGQFMYFEPITYVPIDLDAINLDLLREDEKAWLNAYHKQVYDIIAPHLTKEEEEWLRIYTREI</sequence>
<dbReference type="InterPro" id="IPR029149">
    <property type="entry name" value="Creatin/AminoP/Spt16_N"/>
</dbReference>
<dbReference type="GO" id="GO:0005737">
    <property type="term" value="C:cytoplasm"/>
    <property type="evidence" value="ECO:0007669"/>
    <property type="project" value="UniProtKB-ARBA"/>
</dbReference>
<dbReference type="FunFam" id="3.90.230.10:FF:000009">
    <property type="entry name" value="xaa-Pro aminopeptidase 2"/>
    <property type="match status" value="1"/>
</dbReference>
<dbReference type="PANTHER" id="PTHR43763">
    <property type="entry name" value="XAA-PRO AMINOPEPTIDASE 1"/>
    <property type="match status" value="1"/>
</dbReference>
<feature type="domain" description="Peptidase M24" evidence="4">
    <location>
        <begin position="309"/>
        <end position="526"/>
    </location>
</feature>
<proteinExistence type="inferred from homology"/>
<dbReference type="Gene3D" id="3.90.230.10">
    <property type="entry name" value="Creatinase/methionine aminopeptidase superfamily"/>
    <property type="match status" value="1"/>
</dbReference>
<feature type="domain" description="Peptidase M24 C-terminal" evidence="6">
    <location>
        <begin position="535"/>
        <end position="595"/>
    </location>
</feature>
<keyword evidence="3 7" id="KW-0378">Hydrolase</keyword>
<dbReference type="GO" id="GO:0070006">
    <property type="term" value="F:metalloaminopeptidase activity"/>
    <property type="evidence" value="ECO:0007669"/>
    <property type="project" value="InterPro"/>
</dbReference>
<dbReference type="InterPro" id="IPR000994">
    <property type="entry name" value="Pept_M24"/>
</dbReference>
<dbReference type="SUPFAM" id="SSF53092">
    <property type="entry name" value="Creatinase/prolidase N-terminal domain"/>
    <property type="match status" value="2"/>
</dbReference>
<dbReference type="Pfam" id="PF01321">
    <property type="entry name" value="Creatinase_N"/>
    <property type="match status" value="1"/>
</dbReference>
<dbReference type="AlphaFoldDB" id="A0A6N2ST65"/>
<accession>A0A6N2ST65</accession>
<dbReference type="InterPro" id="IPR032416">
    <property type="entry name" value="Peptidase_M24_C"/>
</dbReference>
<dbReference type="InterPro" id="IPR050422">
    <property type="entry name" value="X-Pro_aminopeptidase_P"/>
</dbReference>
<evidence type="ECO:0000259" key="5">
    <source>
        <dbReference type="Pfam" id="PF01321"/>
    </source>
</evidence>
<comment type="similarity">
    <text evidence="1">Belongs to the peptidase M24B family.</text>
</comment>
<keyword evidence="2" id="KW-0479">Metal-binding</keyword>
<dbReference type="Pfam" id="PF00557">
    <property type="entry name" value="Peptidase_M24"/>
    <property type="match status" value="1"/>
</dbReference>
<reference evidence="7" key="1">
    <citation type="submission" date="2019-11" db="EMBL/GenBank/DDBJ databases">
        <authorList>
            <person name="Feng L."/>
        </authorList>
    </citation>
    <scope>NUCLEOTIDE SEQUENCE</scope>
    <source>
        <strain evidence="7">CnexileLFYP112</strain>
    </source>
</reference>